<keyword evidence="4" id="KW-0804">Transcription</keyword>
<dbReference type="AlphaFoldDB" id="A0A0N1IDU7"/>
<reference evidence="8 9" key="1">
    <citation type="journal article" date="2015" name="Nat. Commun.">
        <title>Outbred genome sequencing and CRISPR/Cas9 gene editing in butterflies.</title>
        <authorList>
            <person name="Li X."/>
            <person name="Fan D."/>
            <person name="Zhang W."/>
            <person name="Liu G."/>
            <person name="Zhang L."/>
            <person name="Zhao L."/>
            <person name="Fang X."/>
            <person name="Chen L."/>
            <person name="Dong Y."/>
            <person name="Chen Y."/>
            <person name="Ding Y."/>
            <person name="Zhao R."/>
            <person name="Feng M."/>
            <person name="Zhu Y."/>
            <person name="Feng Y."/>
            <person name="Jiang X."/>
            <person name="Zhu D."/>
            <person name="Xiang H."/>
            <person name="Feng X."/>
            <person name="Li S."/>
            <person name="Wang J."/>
            <person name="Zhang G."/>
            <person name="Kronforst M.R."/>
            <person name="Wang W."/>
        </authorList>
    </citation>
    <scope>NUCLEOTIDE SEQUENCE [LARGE SCALE GENOMIC DNA]</scope>
    <source>
        <strain evidence="8">Ya'a_city_454_Pm</strain>
        <tissue evidence="8">Whole body</tissue>
    </source>
</reference>
<proteinExistence type="predicted"/>
<dbReference type="GO" id="GO:0031492">
    <property type="term" value="F:nucleosomal DNA binding"/>
    <property type="evidence" value="ECO:0007669"/>
    <property type="project" value="TreeGrafter"/>
</dbReference>
<dbReference type="PANTHER" id="PTHR12802">
    <property type="entry name" value="SWI/SNF COMPLEX-RELATED"/>
    <property type="match status" value="1"/>
</dbReference>
<dbReference type="FunFam" id="1.10.10.60:FF:000014">
    <property type="entry name" value="SWI/SNF complex subunit SMARCC2 isoform C"/>
    <property type="match status" value="1"/>
</dbReference>
<dbReference type="InterPro" id="IPR001005">
    <property type="entry name" value="SANT/Myb"/>
</dbReference>
<dbReference type="GO" id="GO:0045893">
    <property type="term" value="P:positive regulation of DNA-templated transcription"/>
    <property type="evidence" value="ECO:0007669"/>
    <property type="project" value="TreeGrafter"/>
</dbReference>
<dbReference type="GO" id="GO:0071564">
    <property type="term" value="C:npBAF complex"/>
    <property type="evidence" value="ECO:0007669"/>
    <property type="project" value="TreeGrafter"/>
</dbReference>
<comment type="caution">
    <text evidence="8">The sequence shown here is derived from an EMBL/GenBank/DDBJ whole genome shotgun (WGS) entry which is preliminary data.</text>
</comment>
<dbReference type="InterPro" id="IPR017884">
    <property type="entry name" value="SANT_dom"/>
</dbReference>
<keyword evidence="2" id="KW-0805">Transcription regulation</keyword>
<keyword evidence="9" id="KW-1185">Reference proteome</keyword>
<evidence type="ECO:0000256" key="2">
    <source>
        <dbReference type="ARBA" id="ARBA00023015"/>
    </source>
</evidence>
<feature type="domain" description="Myb-like" evidence="6">
    <location>
        <begin position="34"/>
        <end position="84"/>
    </location>
</feature>
<evidence type="ECO:0000313" key="8">
    <source>
        <dbReference type="EMBL" id="KPJ20948.1"/>
    </source>
</evidence>
<dbReference type="Gene3D" id="1.10.10.60">
    <property type="entry name" value="Homeodomain-like"/>
    <property type="match status" value="1"/>
</dbReference>
<evidence type="ECO:0000256" key="4">
    <source>
        <dbReference type="ARBA" id="ARBA00023163"/>
    </source>
</evidence>
<keyword evidence="5" id="KW-0539">Nucleus</keyword>
<dbReference type="InterPro" id="IPR009057">
    <property type="entry name" value="Homeodomain-like_sf"/>
</dbReference>
<dbReference type="GO" id="GO:0042393">
    <property type="term" value="F:histone binding"/>
    <property type="evidence" value="ECO:0007669"/>
    <property type="project" value="TreeGrafter"/>
</dbReference>
<dbReference type="GO" id="GO:0071565">
    <property type="term" value="C:nBAF complex"/>
    <property type="evidence" value="ECO:0007669"/>
    <property type="project" value="TreeGrafter"/>
</dbReference>
<keyword evidence="3" id="KW-0238">DNA-binding</keyword>
<evidence type="ECO:0000256" key="1">
    <source>
        <dbReference type="ARBA" id="ARBA00004123"/>
    </source>
</evidence>
<sequence>MVRMVARQQHPLLPPLQHPSNRSLHWTSAMYQYRGGSRGREWTEQETLLLLEALELHRDDWNRVAAHVGTRTHDECILHFLRLPIEEPYLQDATSGTTMTDPTLMYIDPSNIYADPQTYKLTPQI</sequence>
<name>A0A0N1IDU7_PAPMA</name>
<accession>A0A0N1IDU7</accession>
<evidence type="ECO:0000256" key="3">
    <source>
        <dbReference type="ARBA" id="ARBA00023125"/>
    </source>
</evidence>
<evidence type="ECO:0000259" key="7">
    <source>
        <dbReference type="PROSITE" id="PS51293"/>
    </source>
</evidence>
<evidence type="ECO:0000313" key="9">
    <source>
        <dbReference type="Proteomes" id="UP000053240"/>
    </source>
</evidence>
<evidence type="ECO:0000256" key="5">
    <source>
        <dbReference type="ARBA" id="ARBA00023242"/>
    </source>
</evidence>
<dbReference type="GO" id="GO:0016514">
    <property type="term" value="C:SWI/SNF complex"/>
    <property type="evidence" value="ECO:0007669"/>
    <property type="project" value="TreeGrafter"/>
</dbReference>
<dbReference type="STRING" id="76193.A0A0N1IDU7"/>
<dbReference type="SMART" id="SM00717">
    <property type="entry name" value="SANT"/>
    <property type="match status" value="1"/>
</dbReference>
<dbReference type="PROSITE" id="PS50090">
    <property type="entry name" value="MYB_LIKE"/>
    <property type="match status" value="1"/>
</dbReference>
<dbReference type="Pfam" id="PF00249">
    <property type="entry name" value="Myb_DNA-binding"/>
    <property type="match status" value="1"/>
</dbReference>
<feature type="domain" description="SANT" evidence="7">
    <location>
        <begin position="37"/>
        <end position="88"/>
    </location>
</feature>
<dbReference type="PROSITE" id="PS51293">
    <property type="entry name" value="SANT"/>
    <property type="match status" value="1"/>
</dbReference>
<comment type="subcellular location">
    <subcellularLocation>
        <location evidence="1">Nucleus</location>
    </subcellularLocation>
</comment>
<dbReference type="InParanoid" id="A0A0N1IDU7"/>
<dbReference type="PANTHER" id="PTHR12802:SF9">
    <property type="entry name" value="SWI_SNF COMPLEX SUBUNIT SMARCC1"/>
    <property type="match status" value="1"/>
</dbReference>
<organism evidence="8 9">
    <name type="scientific">Papilio machaon</name>
    <name type="common">Old World swallowtail butterfly</name>
    <dbReference type="NCBI Taxonomy" id="76193"/>
    <lineage>
        <taxon>Eukaryota</taxon>
        <taxon>Metazoa</taxon>
        <taxon>Ecdysozoa</taxon>
        <taxon>Arthropoda</taxon>
        <taxon>Hexapoda</taxon>
        <taxon>Insecta</taxon>
        <taxon>Pterygota</taxon>
        <taxon>Neoptera</taxon>
        <taxon>Endopterygota</taxon>
        <taxon>Lepidoptera</taxon>
        <taxon>Glossata</taxon>
        <taxon>Ditrysia</taxon>
        <taxon>Papilionoidea</taxon>
        <taxon>Papilionidae</taxon>
        <taxon>Papilioninae</taxon>
        <taxon>Papilio</taxon>
    </lineage>
</organism>
<dbReference type="CDD" id="cd00167">
    <property type="entry name" value="SANT"/>
    <property type="match status" value="1"/>
</dbReference>
<dbReference type="Proteomes" id="UP000053240">
    <property type="component" value="Unassembled WGS sequence"/>
</dbReference>
<evidence type="ECO:0000259" key="6">
    <source>
        <dbReference type="PROSITE" id="PS50090"/>
    </source>
</evidence>
<gene>
    <name evidence="8" type="ORF">RR48_00122</name>
</gene>
<dbReference type="SUPFAM" id="SSF46689">
    <property type="entry name" value="Homeodomain-like"/>
    <property type="match status" value="1"/>
</dbReference>
<dbReference type="EMBL" id="LADJ01009836">
    <property type="protein sequence ID" value="KPJ20948.1"/>
    <property type="molecule type" value="Genomic_DNA"/>
</dbReference>
<protein>
    <submittedName>
        <fullName evidence="8">SWI/SNF complex subunit SMARCC1</fullName>
    </submittedName>
</protein>